<dbReference type="AlphaFoldDB" id="L7FNI9"/>
<keyword evidence="2" id="KW-0804">Transcription</keyword>
<keyword evidence="4" id="KW-1185">Reference proteome</keyword>
<dbReference type="GO" id="GO:0016251">
    <property type="term" value="F:RNA polymerase II general transcription initiation factor activity"/>
    <property type="evidence" value="ECO:0007669"/>
    <property type="project" value="TreeGrafter"/>
</dbReference>
<dbReference type="GO" id="GO:0017025">
    <property type="term" value="F:TBP-class protein binding"/>
    <property type="evidence" value="ECO:0007669"/>
    <property type="project" value="TreeGrafter"/>
</dbReference>
<gene>
    <name evidence="3" type="ORF">EIN_335370</name>
</gene>
<dbReference type="KEGG" id="eiv:EIN_335370"/>
<dbReference type="Gene3D" id="2.20.25.10">
    <property type="match status" value="1"/>
</dbReference>
<sequence>MSRQKVVLCEDPRNKDRKCVPEEDHKRGQIYCVYCGRVIDKVLDEGQEWRSFDGDNSRNRLFYATAGQDTASMLKGCASTSQQTSAQNSKMNEFRREFNDYFQKISLSQSQTDHAMKFVQELYTLHAAEIHGKNKKKIIEGVVMMVCKEENCGFSSVVIAKQLGWIDSEVMKNYKWISRVLKKSTSDNFEAMIENYCREIKVGQLTIKCQEISELAKKILDGKKPATIAAVAICYVAENQGMLNQDLEMRIAATCGVSVANMKQVYKMLVEKKETLDQILAKA</sequence>
<dbReference type="GO" id="GO:0006367">
    <property type="term" value="P:transcription initiation at RNA polymerase II promoter"/>
    <property type="evidence" value="ECO:0007669"/>
    <property type="project" value="TreeGrafter"/>
</dbReference>
<dbReference type="PANTHER" id="PTHR11618:SF13">
    <property type="entry name" value="TRANSCRIPTION INITIATION FACTOR IIB"/>
    <property type="match status" value="1"/>
</dbReference>
<dbReference type="OrthoDB" id="25790at2759"/>
<dbReference type="GO" id="GO:0003743">
    <property type="term" value="F:translation initiation factor activity"/>
    <property type="evidence" value="ECO:0007669"/>
    <property type="project" value="UniProtKB-KW"/>
</dbReference>
<dbReference type="RefSeq" id="XP_004255326.1">
    <property type="nucleotide sequence ID" value="XM_004255278.1"/>
</dbReference>
<reference evidence="3 4" key="1">
    <citation type="submission" date="2012-10" db="EMBL/GenBank/DDBJ databases">
        <authorList>
            <person name="Zafar N."/>
            <person name="Inman J."/>
            <person name="Hall N."/>
            <person name="Lorenzi H."/>
            <person name="Caler E."/>
        </authorList>
    </citation>
    <scope>NUCLEOTIDE SEQUENCE [LARGE SCALE GENOMIC DNA]</scope>
    <source>
        <strain evidence="3 4">IP1</strain>
    </source>
</reference>
<name>L7FNI9_ENTIV</name>
<evidence type="ECO:0000313" key="3">
    <source>
        <dbReference type="EMBL" id="ELP88555.1"/>
    </source>
</evidence>
<dbReference type="PANTHER" id="PTHR11618">
    <property type="entry name" value="TRANSCRIPTION INITIATION FACTOR IIB-RELATED"/>
    <property type="match status" value="1"/>
</dbReference>
<accession>L7FNI9</accession>
<dbReference type="GeneID" id="14887559"/>
<evidence type="ECO:0000256" key="1">
    <source>
        <dbReference type="ARBA" id="ARBA00023015"/>
    </source>
</evidence>
<dbReference type="GO" id="GO:0070897">
    <property type="term" value="P:transcription preinitiation complex assembly"/>
    <property type="evidence" value="ECO:0007669"/>
    <property type="project" value="InterPro"/>
</dbReference>
<organism evidence="3 4">
    <name type="scientific">Entamoeba invadens IP1</name>
    <dbReference type="NCBI Taxonomy" id="370355"/>
    <lineage>
        <taxon>Eukaryota</taxon>
        <taxon>Amoebozoa</taxon>
        <taxon>Evosea</taxon>
        <taxon>Archamoebae</taxon>
        <taxon>Mastigamoebida</taxon>
        <taxon>Entamoebidae</taxon>
        <taxon>Entamoeba</taxon>
    </lineage>
</organism>
<dbReference type="InterPro" id="IPR000812">
    <property type="entry name" value="TFIIB"/>
</dbReference>
<dbReference type="OMA" id="CFVCETE"/>
<evidence type="ECO:0000313" key="4">
    <source>
        <dbReference type="Proteomes" id="UP000014680"/>
    </source>
</evidence>
<dbReference type="Gene3D" id="1.10.472.10">
    <property type="entry name" value="Cyclin-like"/>
    <property type="match status" value="2"/>
</dbReference>
<dbReference type="GO" id="GO:0005634">
    <property type="term" value="C:nucleus"/>
    <property type="evidence" value="ECO:0007669"/>
    <property type="project" value="TreeGrafter"/>
</dbReference>
<keyword evidence="3" id="KW-0648">Protein biosynthesis</keyword>
<dbReference type="SUPFAM" id="SSF57783">
    <property type="entry name" value="Zinc beta-ribbon"/>
    <property type="match status" value="1"/>
</dbReference>
<dbReference type="InterPro" id="IPR036915">
    <property type="entry name" value="Cyclin-like_sf"/>
</dbReference>
<dbReference type="GO" id="GO:0097550">
    <property type="term" value="C:transcription preinitiation complex"/>
    <property type="evidence" value="ECO:0007669"/>
    <property type="project" value="TreeGrafter"/>
</dbReference>
<evidence type="ECO:0000256" key="2">
    <source>
        <dbReference type="ARBA" id="ARBA00023163"/>
    </source>
</evidence>
<keyword evidence="3" id="KW-0396">Initiation factor</keyword>
<dbReference type="SUPFAM" id="SSF47954">
    <property type="entry name" value="Cyclin-like"/>
    <property type="match status" value="1"/>
</dbReference>
<proteinExistence type="predicted"/>
<protein>
    <submittedName>
        <fullName evidence="3">Transcription initiation factor IIB, putative</fullName>
    </submittedName>
</protein>
<dbReference type="EMBL" id="KB206750">
    <property type="protein sequence ID" value="ELP88555.1"/>
    <property type="molecule type" value="Genomic_DNA"/>
</dbReference>
<dbReference type="VEuPathDB" id="AmoebaDB:EIN_335370"/>
<keyword evidence="1" id="KW-0805">Transcription regulation</keyword>
<dbReference type="Proteomes" id="UP000014680">
    <property type="component" value="Unassembled WGS sequence"/>
</dbReference>